<dbReference type="EMBL" id="JBJJXI010000109">
    <property type="protein sequence ID" value="KAL3391503.1"/>
    <property type="molecule type" value="Genomic_DNA"/>
</dbReference>
<proteinExistence type="inferred from homology"/>
<keyword evidence="8" id="KW-1185">Reference proteome</keyword>
<comment type="caution">
    <text evidence="7">The sequence shown here is derived from an EMBL/GenBank/DDBJ whole genome shotgun (WGS) entry which is preliminary data.</text>
</comment>
<evidence type="ECO:0008006" key="9">
    <source>
        <dbReference type="Google" id="ProtNLM"/>
    </source>
</evidence>
<evidence type="ECO:0000256" key="4">
    <source>
        <dbReference type="ARBA" id="ARBA00022989"/>
    </source>
</evidence>
<feature type="compositionally biased region" description="Polar residues" evidence="6">
    <location>
        <begin position="430"/>
        <end position="440"/>
    </location>
</feature>
<evidence type="ECO:0000256" key="6">
    <source>
        <dbReference type="SAM" id="MobiDB-lite"/>
    </source>
</evidence>
<feature type="compositionally biased region" description="Polar residues" evidence="6">
    <location>
        <begin position="769"/>
        <end position="789"/>
    </location>
</feature>
<evidence type="ECO:0000313" key="8">
    <source>
        <dbReference type="Proteomes" id="UP001627154"/>
    </source>
</evidence>
<dbReference type="PANTHER" id="PTHR31893:SF5">
    <property type="entry name" value="TRANSMEMBRANE PROTEIN 151 HOMOLOG"/>
    <property type="match status" value="1"/>
</dbReference>
<sequence length="908" mass="98949">MNPENEEQKPVPQTLCGALQKEANCKCLVLSVLIYGCLAAVTWCRCANVTKIVFNFTTFPIKSTKHVSPCEDGYIYIPVAFMGMLYLVYLVECYHSPIRIDLLHAESQSGVLARLTQLRLAQPTIWWKAISYHYVRRKRQVMRYRNGDNFTTTQVYYERVNSHAATSFYFYDYCGSKDISKELVLDPKIPITKITLSKGFAFSNVRSATEFEEARSRFFAEQEFRDDYMEMREGLDLGVNFSPVTLVSVLGNPWFTRSYVYWCLSALLLSWPLRIIIECNTQYVNYQVTKLFGVNYDTPTNIQIHTSASQLSAPGSYMLAPSYSEALLMEPAAPPPQAAAAAAATAEQQQAAATTSSQVPSDMVPSYSEALLYQPVVDIAKTIAATGCECPCHSLGAATSTVSCASSESLQIATSSRDESSELPGDSRAGGSSQQQQPAESNARICNGCLGARPQRAATTDHKRRRIGRDYSEPDLRRSAELLLLAELVNNATRCSGRSLENIVENVAEESSLEASGSDGPAIVPINPPGESTGAIPKQRPRLQANPLANERPLPSSASSSAYLCLRSILKQNRRKFNRETLEELQSLTRSAADDDNGNDDDDDSCDCTGCRSDASAIERPDSLMINNIQRPPSCQFSVRRENSRTLIFASPIQVVCPTDPFGGRNLVQSDQPPNYEEALNLPVLSHARRSLGAAESTEQQSSSSVPTSVVVTASGPRYTSFSVASTSSQSTGPKMPSANRSWNQSRATNTEQGPIIVKDDTRVAVIRSTTTQRSAGRNAETTAISLPTSIDGLTMPPDSRASSSTTTTASQTNGGNIEVATATTSTSKGAAAGAPSSTSHGPSDPTKGKTKTRLTRSLTERRPSGNSTHDQSRRRNPALRNSFTERIDTGTRVPGIKRMNINIETSL</sequence>
<feature type="compositionally biased region" description="Polar residues" evidence="6">
    <location>
        <begin position="739"/>
        <end position="753"/>
    </location>
</feature>
<dbReference type="Pfam" id="PF14857">
    <property type="entry name" value="TMEM151"/>
    <property type="match status" value="1"/>
</dbReference>
<accession>A0ABD2WF52</accession>
<dbReference type="InterPro" id="IPR026767">
    <property type="entry name" value="Tmem151"/>
</dbReference>
<evidence type="ECO:0000256" key="1">
    <source>
        <dbReference type="ARBA" id="ARBA00004141"/>
    </source>
</evidence>
<dbReference type="GO" id="GO:0016020">
    <property type="term" value="C:membrane"/>
    <property type="evidence" value="ECO:0007669"/>
    <property type="project" value="UniProtKB-SubCell"/>
</dbReference>
<keyword evidence="4" id="KW-1133">Transmembrane helix</keyword>
<organism evidence="7 8">
    <name type="scientific">Trichogramma kaykai</name>
    <dbReference type="NCBI Taxonomy" id="54128"/>
    <lineage>
        <taxon>Eukaryota</taxon>
        <taxon>Metazoa</taxon>
        <taxon>Ecdysozoa</taxon>
        <taxon>Arthropoda</taxon>
        <taxon>Hexapoda</taxon>
        <taxon>Insecta</taxon>
        <taxon>Pterygota</taxon>
        <taxon>Neoptera</taxon>
        <taxon>Endopterygota</taxon>
        <taxon>Hymenoptera</taxon>
        <taxon>Apocrita</taxon>
        <taxon>Proctotrupomorpha</taxon>
        <taxon>Chalcidoidea</taxon>
        <taxon>Trichogrammatidae</taxon>
        <taxon>Trichogramma</taxon>
    </lineage>
</organism>
<evidence type="ECO:0000256" key="5">
    <source>
        <dbReference type="ARBA" id="ARBA00023136"/>
    </source>
</evidence>
<evidence type="ECO:0000256" key="2">
    <source>
        <dbReference type="ARBA" id="ARBA00009583"/>
    </source>
</evidence>
<feature type="region of interest" description="Disordered" evidence="6">
    <location>
        <begin position="722"/>
        <end position="757"/>
    </location>
</feature>
<protein>
    <recommendedName>
        <fullName evidence="9">Transmembrane protein 151B</fullName>
    </recommendedName>
</protein>
<keyword evidence="5" id="KW-0472">Membrane</keyword>
<gene>
    <name evidence="7" type="ORF">TKK_013824</name>
</gene>
<comment type="similarity">
    <text evidence="2">Belongs to the TMEM151 family.</text>
</comment>
<reference evidence="7 8" key="1">
    <citation type="journal article" date="2024" name="bioRxiv">
        <title>A reference genome for Trichogramma kaykai: A tiny desert-dwelling parasitoid wasp with competing sex-ratio distorters.</title>
        <authorList>
            <person name="Culotta J."/>
            <person name="Lindsey A.R."/>
        </authorList>
    </citation>
    <scope>NUCLEOTIDE SEQUENCE [LARGE SCALE GENOMIC DNA]</scope>
    <source>
        <strain evidence="7 8">KSX58</strain>
    </source>
</reference>
<feature type="compositionally biased region" description="Low complexity" evidence="6">
    <location>
        <begin position="800"/>
        <end position="813"/>
    </location>
</feature>
<feature type="region of interest" description="Disordered" evidence="6">
    <location>
        <begin position="769"/>
        <end position="890"/>
    </location>
</feature>
<dbReference type="PANTHER" id="PTHR31893">
    <property type="entry name" value="TRANSMEMBRANE PROTEIN 151 HOMOLOG"/>
    <property type="match status" value="1"/>
</dbReference>
<feature type="region of interest" description="Disordered" evidence="6">
    <location>
        <begin position="413"/>
        <end position="441"/>
    </location>
</feature>
<evidence type="ECO:0000313" key="7">
    <source>
        <dbReference type="EMBL" id="KAL3391503.1"/>
    </source>
</evidence>
<feature type="compositionally biased region" description="Low complexity" evidence="6">
    <location>
        <begin position="821"/>
        <end position="844"/>
    </location>
</feature>
<dbReference type="AlphaFoldDB" id="A0ABD2WF52"/>
<dbReference type="Proteomes" id="UP001627154">
    <property type="component" value="Unassembled WGS sequence"/>
</dbReference>
<comment type="subcellular location">
    <subcellularLocation>
        <location evidence="1">Membrane</location>
        <topology evidence="1">Multi-pass membrane protein</topology>
    </subcellularLocation>
</comment>
<evidence type="ECO:0000256" key="3">
    <source>
        <dbReference type="ARBA" id="ARBA00022692"/>
    </source>
</evidence>
<feature type="compositionally biased region" description="Low complexity" evidence="6">
    <location>
        <begin position="722"/>
        <end position="732"/>
    </location>
</feature>
<keyword evidence="3" id="KW-0812">Transmembrane</keyword>
<name>A0ABD2WF52_9HYME</name>